<reference evidence="1" key="1">
    <citation type="submission" date="2021-01" db="EMBL/GenBank/DDBJ databases">
        <authorList>
            <consortium name="Genoscope - CEA"/>
            <person name="William W."/>
        </authorList>
    </citation>
    <scope>NUCLEOTIDE SEQUENCE</scope>
</reference>
<name>A0A8S1VPV5_PAROT</name>
<gene>
    <name evidence="1" type="ORF">POCTA_138.1.T0710091</name>
</gene>
<dbReference type="EMBL" id="CAJJDP010000070">
    <property type="protein sequence ID" value="CAD8178503.1"/>
    <property type="molecule type" value="Genomic_DNA"/>
</dbReference>
<protein>
    <recommendedName>
        <fullName evidence="3">Chromo domain-containing protein</fullName>
    </recommendedName>
</protein>
<keyword evidence="2" id="KW-1185">Reference proteome</keyword>
<comment type="caution">
    <text evidence="1">The sequence shown here is derived from an EMBL/GenBank/DDBJ whole genome shotgun (WGS) entry which is preliminary data.</text>
</comment>
<evidence type="ECO:0000313" key="2">
    <source>
        <dbReference type="Proteomes" id="UP000683925"/>
    </source>
</evidence>
<dbReference type="OrthoDB" id="303600at2759"/>
<proteinExistence type="predicted"/>
<dbReference type="OMA" id="PRQNKEC"/>
<evidence type="ECO:0000313" key="1">
    <source>
        <dbReference type="EMBL" id="CAD8178503.1"/>
    </source>
</evidence>
<evidence type="ECO:0008006" key="3">
    <source>
        <dbReference type="Google" id="ProtNLM"/>
    </source>
</evidence>
<accession>A0A8S1VPV5</accession>
<dbReference type="AlphaFoldDB" id="A0A8S1VPV5"/>
<dbReference type="Proteomes" id="UP000683925">
    <property type="component" value="Unassembled WGS sequence"/>
</dbReference>
<sequence>MPKIIPISISQTSTSFKIIIIRMNNTKFPIELIKKKVQDNTISYKFKWNNGTISIEPMSQLTPQLLELVHQYELNQYYETQKKVKLNQTETFTSSQFPTLPQKDATEINQISLLKMQETPKSIQKVPGESFQQSNNQTNAVLPQDIIPQTLESKLNQYLLQKFTIQPHLPRQNKECTILSIKRFNGDINFLIKDEYTKWVKLEDMKKDSPITLCDYLLSKVRFR</sequence>
<organism evidence="1 2">
    <name type="scientific">Paramecium octaurelia</name>
    <dbReference type="NCBI Taxonomy" id="43137"/>
    <lineage>
        <taxon>Eukaryota</taxon>
        <taxon>Sar</taxon>
        <taxon>Alveolata</taxon>
        <taxon>Ciliophora</taxon>
        <taxon>Intramacronucleata</taxon>
        <taxon>Oligohymenophorea</taxon>
        <taxon>Peniculida</taxon>
        <taxon>Parameciidae</taxon>
        <taxon>Paramecium</taxon>
    </lineage>
</organism>